<reference evidence="2 3" key="1">
    <citation type="submission" date="2009-06" db="EMBL/GenBank/DDBJ databases">
        <title>Complete sequence of Desulfovibrio salexigens DSM 2638.</title>
        <authorList>
            <consortium name="US DOE Joint Genome Institute"/>
            <person name="Lucas S."/>
            <person name="Copeland A."/>
            <person name="Lapidus A."/>
            <person name="Glavina del Rio T."/>
            <person name="Tice H."/>
            <person name="Bruce D."/>
            <person name="Goodwin L."/>
            <person name="Pitluck S."/>
            <person name="Munk A.C."/>
            <person name="Brettin T."/>
            <person name="Detter J.C."/>
            <person name="Han C."/>
            <person name="Tapia R."/>
            <person name="Larimer F."/>
            <person name="Land M."/>
            <person name="Hauser L."/>
            <person name="Kyrpides N."/>
            <person name="Anderson I."/>
            <person name="Wall J.D."/>
            <person name="Arkin A.P."/>
            <person name="Dehal P."/>
            <person name="Chivian D."/>
            <person name="Giles B."/>
            <person name="Hazen T.C."/>
        </authorList>
    </citation>
    <scope>NUCLEOTIDE SEQUENCE [LARGE SCALE GENOMIC DNA]</scope>
    <source>
        <strain evidence="3">ATCC 14822 / DSM 2638 / NCIMB 8403 / VKM B-1763</strain>
    </source>
</reference>
<dbReference type="PANTHER" id="PTHR30087:SF0">
    <property type="entry name" value="INNER MEMBRANE PROTEIN"/>
    <property type="match status" value="1"/>
</dbReference>
<dbReference type="OrthoDB" id="495783at2"/>
<gene>
    <name evidence="2" type="ordered locus">Desal_0958</name>
</gene>
<dbReference type="eggNOG" id="COG3272">
    <property type="taxonomic scope" value="Bacteria"/>
</dbReference>
<keyword evidence="3" id="KW-1185">Reference proteome</keyword>
<dbReference type="InterPro" id="IPR007553">
    <property type="entry name" value="2-thiour_desulf"/>
</dbReference>
<dbReference type="PIRSF" id="PIRSF037004">
    <property type="entry name" value="UCP037004"/>
    <property type="match status" value="1"/>
</dbReference>
<name>C6BZW6_MARSD</name>
<proteinExistence type="predicted"/>
<dbReference type="EMBL" id="CP001649">
    <property type="protein sequence ID" value="ACS79023.1"/>
    <property type="molecule type" value="Genomic_DNA"/>
</dbReference>
<dbReference type="STRING" id="526222.Desal_0958"/>
<evidence type="ECO:0000313" key="3">
    <source>
        <dbReference type="Proteomes" id="UP000002601"/>
    </source>
</evidence>
<dbReference type="InterPro" id="IPR017087">
    <property type="entry name" value="UCP037004"/>
</dbReference>
<protein>
    <recommendedName>
        <fullName evidence="1">DUF1722 domain-containing protein</fullName>
    </recommendedName>
</protein>
<dbReference type="Proteomes" id="UP000002601">
    <property type="component" value="Chromosome"/>
</dbReference>
<dbReference type="PANTHER" id="PTHR30087">
    <property type="entry name" value="INNER MEMBRANE PROTEIN"/>
    <property type="match status" value="1"/>
</dbReference>
<dbReference type="KEGG" id="dsa:Desal_0958"/>
<dbReference type="RefSeq" id="WP_015850842.1">
    <property type="nucleotide sequence ID" value="NC_012881.1"/>
</dbReference>
<accession>C6BZW6</accession>
<dbReference type="HOGENOM" id="CLU_076318_0_0_7"/>
<dbReference type="eggNOG" id="COG1683">
    <property type="taxonomic scope" value="Bacteria"/>
</dbReference>
<evidence type="ECO:0000259" key="1">
    <source>
        <dbReference type="Pfam" id="PF08349"/>
    </source>
</evidence>
<feature type="domain" description="DUF1722" evidence="1">
    <location>
        <begin position="197"/>
        <end position="313"/>
    </location>
</feature>
<dbReference type="InterPro" id="IPR013560">
    <property type="entry name" value="DUF1722"/>
</dbReference>
<dbReference type="AlphaFoldDB" id="C6BZW6"/>
<evidence type="ECO:0000313" key="2">
    <source>
        <dbReference type="EMBL" id="ACS79023.1"/>
    </source>
</evidence>
<dbReference type="Pfam" id="PF08349">
    <property type="entry name" value="DUF1722"/>
    <property type="match status" value="1"/>
</dbReference>
<dbReference type="Pfam" id="PF04463">
    <property type="entry name" value="2-thiour_desulf"/>
    <property type="match status" value="1"/>
</dbReference>
<organism evidence="2 3">
    <name type="scientific">Maridesulfovibrio salexigens (strain ATCC 14822 / DSM 2638 / NCIMB 8403 / VKM B-1763)</name>
    <name type="common">Desulfovibrio salexigens</name>
    <dbReference type="NCBI Taxonomy" id="526222"/>
    <lineage>
        <taxon>Bacteria</taxon>
        <taxon>Pseudomonadati</taxon>
        <taxon>Thermodesulfobacteriota</taxon>
        <taxon>Desulfovibrionia</taxon>
        <taxon>Desulfovibrionales</taxon>
        <taxon>Desulfovibrionaceae</taxon>
        <taxon>Maridesulfovibrio</taxon>
    </lineage>
</organism>
<sequence length="322" mass="36990">MTKIETEAGKVRIGIARCLLGENVRYDGSHKLDRYLRDVLGQFVEWVPVCPETECGMGIPREAVRLVGELENPRLVGRNSGEDWTGRMQEWGRKKLAALDKENLSGYIFKHGSPSNALGRMKVFGDDGKIFYSGTGIWARMVMDHFPSLPCEDDGRLHDAGIRENFINRIFTFKRWRDVADDGLSPAKLVDFHTRHKMLIMVHNEVIYREMGRLVSTAGSADPSSLSKEYAAMLFKALTYRPTVKKHVNVLTHVLGHFKKDLSPDEKQEMLKLIDQFHKNLIPLIVPVTMLNHYVRKYGKTYLEQQFYLNPYPAELMLRNHV</sequence>